<protein>
    <recommendedName>
        <fullName evidence="4">urocanate hydratase</fullName>
        <ecNumber evidence="4">4.2.1.49</ecNumber>
    </recommendedName>
    <alternativeName>
        <fullName evidence="8">Imidazolonepropionate hydrolase</fullName>
    </alternativeName>
</protein>
<evidence type="ECO:0000259" key="13">
    <source>
        <dbReference type="Pfam" id="PF17392"/>
    </source>
</evidence>
<organism evidence="14">
    <name type="scientific">freshwater metagenome</name>
    <dbReference type="NCBI Taxonomy" id="449393"/>
    <lineage>
        <taxon>unclassified sequences</taxon>
        <taxon>metagenomes</taxon>
        <taxon>ecological metagenomes</taxon>
    </lineage>
</organism>
<dbReference type="InterPro" id="IPR035400">
    <property type="entry name" value="Urocanase_N"/>
</dbReference>
<feature type="domain" description="Urocanase N-terminal" evidence="12">
    <location>
        <begin position="23"/>
        <end position="149"/>
    </location>
</feature>
<dbReference type="PROSITE" id="PS01233">
    <property type="entry name" value="UROCANASE"/>
    <property type="match status" value="1"/>
</dbReference>
<dbReference type="FunFam" id="3.40.50.10730:FF:000001">
    <property type="entry name" value="Urocanate hydratase"/>
    <property type="match status" value="1"/>
</dbReference>
<evidence type="ECO:0000256" key="2">
    <source>
        <dbReference type="ARBA" id="ARBA00004794"/>
    </source>
</evidence>
<evidence type="ECO:0000256" key="7">
    <source>
        <dbReference type="ARBA" id="ARBA00023239"/>
    </source>
</evidence>
<dbReference type="Pfam" id="PF17392">
    <property type="entry name" value="Urocanase_C"/>
    <property type="match status" value="1"/>
</dbReference>
<evidence type="ECO:0000256" key="5">
    <source>
        <dbReference type="ARBA" id="ARBA00022808"/>
    </source>
</evidence>
<dbReference type="AlphaFoldDB" id="A0A6J7K0G8"/>
<dbReference type="SUPFAM" id="SSF111326">
    <property type="entry name" value="Urocanase"/>
    <property type="match status" value="1"/>
</dbReference>
<feature type="domain" description="Urocanase C-terminal" evidence="13">
    <location>
        <begin position="371"/>
        <end position="570"/>
    </location>
</feature>
<dbReference type="PIRSF" id="PIRSF001423">
    <property type="entry name" value="Urocanate_hydrat"/>
    <property type="match status" value="1"/>
</dbReference>
<comment type="similarity">
    <text evidence="3">Belongs to the urocanase family.</text>
</comment>
<dbReference type="NCBIfam" id="TIGR01228">
    <property type="entry name" value="hutU"/>
    <property type="match status" value="1"/>
</dbReference>
<evidence type="ECO:0000256" key="8">
    <source>
        <dbReference type="ARBA" id="ARBA00031640"/>
    </source>
</evidence>
<dbReference type="Pfam" id="PF17391">
    <property type="entry name" value="Urocanase_N"/>
    <property type="match status" value="1"/>
</dbReference>
<evidence type="ECO:0000259" key="11">
    <source>
        <dbReference type="Pfam" id="PF01175"/>
    </source>
</evidence>
<feature type="domain" description="Urocanase Rossmann-like" evidence="11">
    <location>
        <begin position="152"/>
        <end position="368"/>
    </location>
</feature>
<keyword evidence="7" id="KW-0456">Lyase</keyword>
<evidence type="ECO:0000256" key="4">
    <source>
        <dbReference type="ARBA" id="ARBA00011992"/>
    </source>
</evidence>
<dbReference type="NCBIfam" id="NF003820">
    <property type="entry name" value="PRK05414.1"/>
    <property type="match status" value="1"/>
</dbReference>
<evidence type="ECO:0000256" key="9">
    <source>
        <dbReference type="ARBA" id="ARBA00047623"/>
    </source>
</evidence>
<comment type="cofactor">
    <cofactor evidence="1">
        <name>NAD(+)</name>
        <dbReference type="ChEBI" id="CHEBI:57540"/>
    </cofactor>
</comment>
<name>A0A6J7K0G8_9ZZZZ</name>
<evidence type="ECO:0000256" key="10">
    <source>
        <dbReference type="SAM" id="MobiDB-lite"/>
    </source>
</evidence>
<comment type="pathway">
    <text evidence="2">Amino-acid degradation; L-histidine degradation into L-glutamate; N-formimidoyl-L-glutamate from L-histidine: step 2/3.</text>
</comment>
<dbReference type="GO" id="GO:0019557">
    <property type="term" value="P:L-histidine catabolic process to glutamate and formate"/>
    <property type="evidence" value="ECO:0007669"/>
    <property type="project" value="UniProtKB-UniPathway"/>
</dbReference>
<keyword evidence="6" id="KW-0520">NAD</keyword>
<dbReference type="InterPro" id="IPR023636">
    <property type="entry name" value="Urocanase_CS"/>
</dbReference>
<dbReference type="GO" id="GO:0019556">
    <property type="term" value="P:L-histidine catabolic process to glutamate and formamide"/>
    <property type="evidence" value="ECO:0007669"/>
    <property type="project" value="UniProtKB-UniPathway"/>
</dbReference>
<keyword evidence="5" id="KW-0369">Histidine metabolism</keyword>
<dbReference type="UniPathway" id="UPA00379">
    <property type="reaction ID" value="UER00550"/>
</dbReference>
<sequence length="581" mass="63095">MNEGLDTSRSSLAGHSTNERLPIHAATGTELTAKSWQTEAPLRMLMNNLDPDNAENPADLVVYGGTGKAARSWEAYDAIVRSLRDLEDDETLLVQSGKPVGVMRTHAWAPRVLIANSNLVGDWADWEEFRRLEDLGLTMYGQMTAGSWIYIGTQGILQGTFETFAAIADLRFGGTLAGTITVTAGLGGMGGAQPLAVTMNDGVAICVECDQHRIDRRLETRYLDVQARDLDHAIELALEARGERRGLSIGLLGNAAEVLPELLERHLTRGEAGDGPLVDIVTDQTSAHDPLFYLPAGTAYDDWERERTEDPRGFTKRAQQSMATHVRAMVEFQDAGAEVFDYGNSIRDEARKGGYGRAFEFPGFVPAYIRPLFCEGKGPFRWAALSGDPADIAATDRAIKDLFPADEKPEYARLHRWLDMAAERVQFQGLPARICWLGYGDRHRAGLKFNEMVASGELKAPIVIGRDHLDCGSVASPYRETEAMLDGSDAIADWAILNALVNTASGATWVSFHHGGGVGIGRSLHAGQVTVADGTALAAEKIERVLTNDPGMGVIRHVDAGYDRAAEVAHERGVRIPMSGG</sequence>
<evidence type="ECO:0000256" key="1">
    <source>
        <dbReference type="ARBA" id="ARBA00001911"/>
    </source>
</evidence>
<dbReference type="PANTHER" id="PTHR12216:SF4">
    <property type="entry name" value="UROCANATE HYDRATASE"/>
    <property type="match status" value="1"/>
</dbReference>
<dbReference type="InterPro" id="IPR035085">
    <property type="entry name" value="Urocanase_Rossmann-like"/>
</dbReference>
<comment type="catalytic activity">
    <reaction evidence="9">
        <text>4-imidazolone-5-propanoate = trans-urocanate + H2O</text>
        <dbReference type="Rhea" id="RHEA:13101"/>
        <dbReference type="ChEBI" id="CHEBI:15377"/>
        <dbReference type="ChEBI" id="CHEBI:17771"/>
        <dbReference type="ChEBI" id="CHEBI:77893"/>
        <dbReference type="EC" id="4.2.1.49"/>
    </reaction>
</comment>
<dbReference type="HAMAP" id="MF_00577">
    <property type="entry name" value="HutU"/>
    <property type="match status" value="1"/>
</dbReference>
<dbReference type="GO" id="GO:0016153">
    <property type="term" value="F:urocanate hydratase activity"/>
    <property type="evidence" value="ECO:0007669"/>
    <property type="project" value="UniProtKB-EC"/>
</dbReference>
<dbReference type="PANTHER" id="PTHR12216">
    <property type="entry name" value="UROCANATE HYDRATASE"/>
    <property type="match status" value="1"/>
</dbReference>
<feature type="region of interest" description="Disordered" evidence="10">
    <location>
        <begin position="1"/>
        <end position="29"/>
    </location>
</feature>
<dbReference type="InterPro" id="IPR036190">
    <property type="entry name" value="Urocanase_sf"/>
</dbReference>
<accession>A0A6J7K0G8</accession>
<dbReference type="InterPro" id="IPR035401">
    <property type="entry name" value="Urocanase_C"/>
</dbReference>
<dbReference type="Gene3D" id="3.40.50.10730">
    <property type="entry name" value="Urocanase like domains"/>
    <property type="match status" value="1"/>
</dbReference>
<dbReference type="InterPro" id="IPR038364">
    <property type="entry name" value="Urocanase_central_sf"/>
</dbReference>
<evidence type="ECO:0000259" key="12">
    <source>
        <dbReference type="Pfam" id="PF17391"/>
    </source>
</evidence>
<dbReference type="InterPro" id="IPR055351">
    <property type="entry name" value="Urocanase"/>
</dbReference>
<evidence type="ECO:0000313" key="14">
    <source>
        <dbReference type="EMBL" id="CAB4948657.1"/>
    </source>
</evidence>
<dbReference type="EMBL" id="CAFBMW010000020">
    <property type="protein sequence ID" value="CAB4948657.1"/>
    <property type="molecule type" value="Genomic_DNA"/>
</dbReference>
<gene>
    <name evidence="14" type="ORF">UFOPK3662_02397</name>
</gene>
<dbReference type="InterPro" id="IPR023637">
    <property type="entry name" value="Urocanase-like"/>
</dbReference>
<evidence type="ECO:0000256" key="6">
    <source>
        <dbReference type="ARBA" id="ARBA00023027"/>
    </source>
</evidence>
<evidence type="ECO:0000256" key="3">
    <source>
        <dbReference type="ARBA" id="ARBA00007578"/>
    </source>
</evidence>
<dbReference type="Pfam" id="PF01175">
    <property type="entry name" value="Urocanase"/>
    <property type="match status" value="1"/>
</dbReference>
<dbReference type="Gene3D" id="3.40.1770.10">
    <property type="entry name" value="Urocanase superfamily"/>
    <property type="match status" value="1"/>
</dbReference>
<dbReference type="EC" id="4.2.1.49" evidence="4"/>
<feature type="compositionally biased region" description="Polar residues" evidence="10">
    <location>
        <begin position="1"/>
        <end position="16"/>
    </location>
</feature>
<reference evidence="14" key="1">
    <citation type="submission" date="2020-05" db="EMBL/GenBank/DDBJ databases">
        <authorList>
            <person name="Chiriac C."/>
            <person name="Salcher M."/>
            <person name="Ghai R."/>
            <person name="Kavagutti S V."/>
        </authorList>
    </citation>
    <scope>NUCLEOTIDE SEQUENCE</scope>
</reference>
<proteinExistence type="inferred from homology"/>